<gene>
    <name evidence="1" type="ORF">BKG84_06000</name>
</gene>
<comment type="caution">
    <text evidence="1">The sequence shown here is derived from an EMBL/GenBank/DDBJ whole genome shotgun (WGS) entry which is preliminary data.</text>
</comment>
<reference evidence="1 2" key="1">
    <citation type="submission" date="2016-10" db="EMBL/GenBank/DDBJ databases">
        <title>Evaluation of Human, Veterinary and Environmental Mycobacterium chelonae Isolates by Core Genome Phylogenomic Analysis, Targeted Gene Comparison, and Anti-microbial Susceptibility Patterns: A Tale of Mistaken Identities.</title>
        <authorList>
            <person name="Fogelson S.B."/>
            <person name="Camus A.C."/>
            <person name="Lorenz W."/>
            <person name="Vasireddy R."/>
            <person name="Vasireddy S."/>
            <person name="Smith T."/>
            <person name="Brown-Elliott B.A."/>
            <person name="Wallace R.J.Jr."/>
            <person name="Hasan N.A."/>
            <person name="Reischl U."/>
            <person name="Sanchez S."/>
        </authorList>
    </citation>
    <scope>NUCLEOTIDE SEQUENCE [LARGE SCALE GENOMIC DNA]</scope>
    <source>
        <strain evidence="1 2">15518</strain>
    </source>
</reference>
<dbReference type="EMBL" id="MLIS01000001">
    <property type="protein sequence ID" value="OHU78009.1"/>
    <property type="molecule type" value="Genomic_DNA"/>
</dbReference>
<name>A0A1S1M052_MYCCH</name>
<dbReference type="RefSeq" id="WP_070951419.1">
    <property type="nucleotide sequence ID" value="NZ_CP050145.1"/>
</dbReference>
<evidence type="ECO:0000313" key="1">
    <source>
        <dbReference type="EMBL" id="OHU78009.1"/>
    </source>
</evidence>
<sequence>MAELATIAGVELIKAGTWDATGSPEGGWTTTPHDLSEAIRAHQAGVLRKPVIKIGHTDPRFDGGPALGYVDNLRLTDGGHTLVGDFVNMPASVAALMPHAYPDRSIEALIDYQAPDGNTWPLVLTAVALLGEAEPAVETLKSLQDVGDLFGVPIAATRITITTGHRTYARAVAVAAARRRRTHRLTTTESKG</sequence>
<proteinExistence type="predicted"/>
<dbReference type="AlphaFoldDB" id="A0A1S1M052"/>
<organism evidence="1 2">
    <name type="scientific">Mycobacteroides chelonae</name>
    <name type="common">Mycobacterium chelonae</name>
    <dbReference type="NCBI Taxonomy" id="1774"/>
    <lineage>
        <taxon>Bacteria</taxon>
        <taxon>Bacillati</taxon>
        <taxon>Actinomycetota</taxon>
        <taxon>Actinomycetes</taxon>
        <taxon>Mycobacteriales</taxon>
        <taxon>Mycobacteriaceae</taxon>
        <taxon>Mycobacteroides</taxon>
    </lineage>
</organism>
<keyword evidence="2" id="KW-1185">Reference proteome</keyword>
<protein>
    <submittedName>
        <fullName evidence="1">Uncharacterized protein</fullName>
    </submittedName>
</protein>
<evidence type="ECO:0000313" key="2">
    <source>
        <dbReference type="Proteomes" id="UP000179441"/>
    </source>
</evidence>
<accession>A0A1S1M052</accession>
<dbReference type="Proteomes" id="UP000179441">
    <property type="component" value="Unassembled WGS sequence"/>
</dbReference>